<gene>
    <name evidence="2" type="ORF">L201_006558</name>
</gene>
<feature type="compositionally biased region" description="Basic residues" evidence="1">
    <location>
        <begin position="11"/>
        <end position="21"/>
    </location>
</feature>
<evidence type="ECO:0000256" key="1">
    <source>
        <dbReference type="SAM" id="MobiDB-lite"/>
    </source>
</evidence>
<feature type="region of interest" description="Disordered" evidence="1">
    <location>
        <begin position="201"/>
        <end position="234"/>
    </location>
</feature>
<feature type="compositionally biased region" description="Pro residues" evidence="1">
    <location>
        <begin position="1"/>
        <end position="10"/>
    </location>
</feature>
<name>A0AAX4K263_9TREE</name>
<dbReference type="GeneID" id="91097227"/>
<feature type="region of interest" description="Disordered" evidence="1">
    <location>
        <begin position="1"/>
        <end position="38"/>
    </location>
</feature>
<dbReference type="Proteomes" id="UP001355207">
    <property type="component" value="Chromosome 9"/>
</dbReference>
<feature type="compositionally biased region" description="Polar residues" evidence="1">
    <location>
        <begin position="22"/>
        <end position="38"/>
    </location>
</feature>
<evidence type="ECO:0000313" key="3">
    <source>
        <dbReference type="Proteomes" id="UP001355207"/>
    </source>
</evidence>
<dbReference type="AlphaFoldDB" id="A0AAX4K263"/>
<accession>A0AAX4K263</accession>
<dbReference type="RefSeq" id="XP_066078374.1">
    <property type="nucleotide sequence ID" value="XM_066222277.1"/>
</dbReference>
<reference evidence="2 3" key="1">
    <citation type="submission" date="2024-01" db="EMBL/GenBank/DDBJ databases">
        <title>Comparative genomics of Cryptococcus and Kwoniella reveals pathogenesis evolution and contrasting modes of karyotype evolution via chromosome fusion or intercentromeric recombination.</title>
        <authorList>
            <person name="Coelho M.A."/>
            <person name="David-Palma M."/>
            <person name="Shea T."/>
            <person name="Bowers K."/>
            <person name="McGinley-Smith S."/>
            <person name="Mohammad A.W."/>
            <person name="Gnirke A."/>
            <person name="Yurkov A.M."/>
            <person name="Nowrousian M."/>
            <person name="Sun S."/>
            <person name="Cuomo C.A."/>
            <person name="Heitman J."/>
        </authorList>
    </citation>
    <scope>NUCLEOTIDE SEQUENCE [LARGE SCALE GENOMIC DNA]</scope>
    <source>
        <strain evidence="2 3">CBS 6074</strain>
    </source>
</reference>
<sequence>MPIPTRPIPVHPRHHHHHHNQNRSNSNKPGSGSSVPKKYLQNSLDWRSEIALLNELGSKSVPSSTSHQHIQTKLSGLGVKLIQKKDIKLSDQVNEQDVKGKRDVNLEDLIEDCKGKREKRATTATTLGFDFIPNPTILTLPDTIEDDSSSLSLNRKSSLLSTSKSTPTPNNTANLNHLKNQVESPLQNTPVTPGLIAQADSPISADEEEEEDEDDWEYVPSVSKKKDNNIEGDEEDDMIILGELELEDNNDHNEVLNATKEIKGGKNNHIKGTRTSYAGILGTA</sequence>
<feature type="compositionally biased region" description="Acidic residues" evidence="1">
    <location>
        <begin position="205"/>
        <end position="217"/>
    </location>
</feature>
<proteinExistence type="predicted"/>
<protein>
    <submittedName>
        <fullName evidence="2">Uncharacterized protein</fullName>
    </submittedName>
</protein>
<dbReference type="EMBL" id="CP144106">
    <property type="protein sequence ID" value="WWC91612.1"/>
    <property type="molecule type" value="Genomic_DNA"/>
</dbReference>
<evidence type="ECO:0000313" key="2">
    <source>
        <dbReference type="EMBL" id="WWC91612.1"/>
    </source>
</evidence>
<keyword evidence="3" id="KW-1185">Reference proteome</keyword>
<organism evidence="2 3">
    <name type="scientific">Kwoniella dendrophila CBS 6074</name>
    <dbReference type="NCBI Taxonomy" id="1295534"/>
    <lineage>
        <taxon>Eukaryota</taxon>
        <taxon>Fungi</taxon>
        <taxon>Dikarya</taxon>
        <taxon>Basidiomycota</taxon>
        <taxon>Agaricomycotina</taxon>
        <taxon>Tremellomycetes</taxon>
        <taxon>Tremellales</taxon>
        <taxon>Cryptococcaceae</taxon>
        <taxon>Kwoniella</taxon>
    </lineage>
</organism>